<accession>A0AAE3RB88</accession>
<evidence type="ECO:0000313" key="6">
    <source>
        <dbReference type="EMBL" id="MDJ1504987.1"/>
    </source>
</evidence>
<organism evidence="6 7">
    <name type="scientific">Xanthocytophaga agilis</name>
    <dbReference type="NCBI Taxonomy" id="3048010"/>
    <lineage>
        <taxon>Bacteria</taxon>
        <taxon>Pseudomonadati</taxon>
        <taxon>Bacteroidota</taxon>
        <taxon>Cytophagia</taxon>
        <taxon>Cytophagales</taxon>
        <taxon>Rhodocytophagaceae</taxon>
        <taxon>Xanthocytophaga</taxon>
    </lineage>
</organism>
<evidence type="ECO:0000256" key="2">
    <source>
        <dbReference type="ARBA" id="ARBA00022803"/>
    </source>
</evidence>
<feature type="transmembrane region" description="Helical" evidence="5">
    <location>
        <begin position="973"/>
        <end position="996"/>
    </location>
</feature>
<feature type="repeat" description="TPR" evidence="3">
    <location>
        <begin position="276"/>
        <end position="309"/>
    </location>
</feature>
<feature type="repeat" description="TPR" evidence="3">
    <location>
        <begin position="38"/>
        <end position="71"/>
    </location>
</feature>
<feature type="repeat" description="TPR" evidence="3">
    <location>
        <begin position="446"/>
        <end position="479"/>
    </location>
</feature>
<dbReference type="Gene3D" id="1.25.40.10">
    <property type="entry name" value="Tetratricopeptide repeat domain"/>
    <property type="match status" value="6"/>
</dbReference>
<feature type="coiled-coil region" evidence="4">
    <location>
        <begin position="836"/>
        <end position="868"/>
    </location>
</feature>
<keyword evidence="7" id="KW-1185">Reference proteome</keyword>
<dbReference type="SMART" id="SM00028">
    <property type="entry name" value="TPR"/>
    <property type="match status" value="15"/>
</dbReference>
<evidence type="ECO:0000256" key="1">
    <source>
        <dbReference type="ARBA" id="ARBA00022737"/>
    </source>
</evidence>
<keyword evidence="5" id="KW-1133">Transmembrane helix</keyword>
<feature type="repeat" description="TPR" evidence="3">
    <location>
        <begin position="242"/>
        <end position="275"/>
    </location>
</feature>
<dbReference type="EMBL" id="JASJOU010000014">
    <property type="protein sequence ID" value="MDJ1504987.1"/>
    <property type="molecule type" value="Genomic_DNA"/>
</dbReference>
<dbReference type="Proteomes" id="UP001232063">
    <property type="component" value="Unassembled WGS sequence"/>
</dbReference>
<proteinExistence type="predicted"/>
<dbReference type="InterPro" id="IPR011990">
    <property type="entry name" value="TPR-like_helical_dom_sf"/>
</dbReference>
<feature type="repeat" description="TPR" evidence="3">
    <location>
        <begin position="412"/>
        <end position="445"/>
    </location>
</feature>
<feature type="repeat" description="TPR" evidence="3">
    <location>
        <begin position="208"/>
        <end position="241"/>
    </location>
</feature>
<feature type="repeat" description="TPR" evidence="3">
    <location>
        <begin position="140"/>
        <end position="173"/>
    </location>
</feature>
<feature type="repeat" description="TPR" evidence="3">
    <location>
        <begin position="310"/>
        <end position="343"/>
    </location>
</feature>
<protein>
    <submittedName>
        <fullName evidence="6">Tetratricopeptide repeat protein</fullName>
    </submittedName>
</protein>
<dbReference type="AlphaFoldDB" id="A0AAE3RB88"/>
<dbReference type="InterPro" id="IPR013105">
    <property type="entry name" value="TPR_2"/>
</dbReference>
<dbReference type="InterPro" id="IPR050498">
    <property type="entry name" value="Ycf3"/>
</dbReference>
<dbReference type="RefSeq" id="WP_314516724.1">
    <property type="nucleotide sequence ID" value="NZ_JASJOU010000014.1"/>
</dbReference>
<feature type="repeat" description="TPR" evidence="3">
    <location>
        <begin position="4"/>
        <end position="37"/>
    </location>
</feature>
<dbReference type="InterPro" id="IPR019734">
    <property type="entry name" value="TPR_rpt"/>
</dbReference>
<keyword evidence="4" id="KW-0175">Coiled coil</keyword>
<evidence type="ECO:0000256" key="3">
    <source>
        <dbReference type="PROSITE-ProRule" id="PRU00339"/>
    </source>
</evidence>
<evidence type="ECO:0000256" key="4">
    <source>
        <dbReference type="SAM" id="Coils"/>
    </source>
</evidence>
<name>A0AAE3RB88_9BACT</name>
<keyword evidence="5" id="KW-0472">Membrane</keyword>
<dbReference type="PANTHER" id="PTHR44858:SF1">
    <property type="entry name" value="UDP-N-ACETYLGLUCOSAMINE--PEPTIDE N-ACETYLGLUCOSAMINYLTRANSFERASE SPINDLY-RELATED"/>
    <property type="match status" value="1"/>
</dbReference>
<keyword evidence="5" id="KW-0812">Transmembrane</keyword>
<gene>
    <name evidence="6" type="ORF">QNI22_30270</name>
</gene>
<feature type="repeat" description="TPR" evidence="3">
    <location>
        <begin position="344"/>
        <end position="377"/>
    </location>
</feature>
<dbReference type="PANTHER" id="PTHR44858">
    <property type="entry name" value="TETRATRICOPEPTIDE REPEAT PROTEIN 6"/>
    <property type="match status" value="1"/>
</dbReference>
<feature type="coiled-coil region" evidence="4">
    <location>
        <begin position="17"/>
        <end position="71"/>
    </location>
</feature>
<keyword evidence="2 3" id="KW-0802">TPR repeat</keyword>
<dbReference type="Pfam" id="PF07719">
    <property type="entry name" value="TPR_2"/>
    <property type="match status" value="2"/>
</dbReference>
<evidence type="ECO:0000313" key="7">
    <source>
        <dbReference type="Proteomes" id="UP001232063"/>
    </source>
</evidence>
<keyword evidence="1" id="KW-0677">Repeat</keyword>
<feature type="repeat" description="TPR" evidence="3">
    <location>
        <begin position="72"/>
        <end position="105"/>
    </location>
</feature>
<sequence length="1061" mass="124853">MLTAEEWNKQGIESYKKEDYENAIKDFTQALALDEKNEKYWHNRGIAYSYLKDYENAIKDFTQALMLNENDIDYWYNRGIAYSDLKDYENAIKDFTQALVLDKNDVQCWHNRGVTYGDLKDYENSIKDFTQALVLDENYVQCWHNRGIAYNRIKDYENAIKDFTQALVLDENYVQCWHNRGIAYNRIKDYENAIKDYTQALMLDGKNDQCWYNRGVTYGDLKDYENAIKDYTQALVLDGKNAQYWYNRGVAYSDLKDYENAIKDYTQALVLDGKNDKYWSNRGIAYNGIKDYENAIKDFTQALVLDENDINYWYNRGVAYGSLKDYENSIKDFTQALVLNENDDKCWYNRGVAHNKIEDYNNAIKDFTQALVLNENDISYWYNRGVAYDKNEDHENAIKDFTQALVLDENDDKCWCNRGVAYNRIKDYENAIKDFTQALVLDEKNDQYWHNRGIVNFILGNYDKALIDVNQAINLNPNGITYWLLKGDIYNLLLQDITSAQENYYRGIYLHSFNDKIYIIELQATLYFFTSKIEAPYLVKQLARQYTPNYQSSKEIYALIQQVHEIDKAQHYFAYQLSLPIAEPSVEDLKIHTKALTDNSNNKANFISYCYYTLLSHYYNGDPVMTYRLCDELFELDQLECLNISMQYYFVRSAYEILSPEKESILKAALIDADKIFNSLMQCSNFDIYYSGQIYYLANNLGKAKVCFEKSKSFPPSAFMLVLLHKESSDIETFKQNIQSFLKDKNMYKAYLYGLEKTELTKEISNSLEKTYQYAHYSEISKALELVREYLNISINKIQDLPFYEIYKFKLSESDEKLIREYFRKKYLEGLKADLLELLKIQIQKLNKEELEKEIQEHEKEEIRTLFDRLSKFNKDKLEKELGLLIHEWKYDHNIYTTLIQYSYLQQQLDIHTTFTLHTYIDLNNARKAILNEYQEELGIDLNKKLVEYITALGPVSALGTYIATLLHLPAGIAAFGSFVTVGTAAIFSRGIIIYINKALSSDLKDVTYERFKENFLNVLDSMAEDIEEDIYNKEEILLNLQTWTKENKSAIKNQFKKTTN</sequence>
<reference evidence="6" key="1">
    <citation type="submission" date="2023-05" db="EMBL/GenBank/DDBJ databases">
        <authorList>
            <person name="Zhang X."/>
        </authorList>
    </citation>
    <scope>NUCLEOTIDE SEQUENCE</scope>
    <source>
        <strain evidence="6">BD1B2-1</strain>
    </source>
</reference>
<dbReference type="PROSITE" id="PS50005">
    <property type="entry name" value="TPR"/>
    <property type="match status" value="14"/>
</dbReference>
<feature type="repeat" description="TPR" evidence="3">
    <location>
        <begin position="174"/>
        <end position="207"/>
    </location>
</feature>
<feature type="repeat" description="TPR" evidence="3">
    <location>
        <begin position="378"/>
        <end position="411"/>
    </location>
</feature>
<evidence type="ECO:0000256" key="5">
    <source>
        <dbReference type="SAM" id="Phobius"/>
    </source>
</evidence>
<dbReference type="SUPFAM" id="SSF48452">
    <property type="entry name" value="TPR-like"/>
    <property type="match status" value="3"/>
</dbReference>
<feature type="repeat" description="TPR" evidence="3">
    <location>
        <begin position="106"/>
        <end position="139"/>
    </location>
</feature>
<comment type="caution">
    <text evidence="6">The sequence shown here is derived from an EMBL/GenBank/DDBJ whole genome shotgun (WGS) entry which is preliminary data.</text>
</comment>
<dbReference type="PROSITE" id="PS50293">
    <property type="entry name" value="TPR_REGION"/>
    <property type="match status" value="2"/>
</dbReference>
<dbReference type="Pfam" id="PF00515">
    <property type="entry name" value="TPR_1"/>
    <property type="match status" value="12"/>
</dbReference>